<comment type="catalytic activity">
    <reaction evidence="8">
        <text>L-glutamate + ATP = L-glutamyl 5-phosphate + ADP</text>
        <dbReference type="Rhea" id="RHEA:14877"/>
        <dbReference type="ChEBI" id="CHEBI:29985"/>
        <dbReference type="ChEBI" id="CHEBI:30616"/>
        <dbReference type="ChEBI" id="CHEBI:58274"/>
        <dbReference type="ChEBI" id="CHEBI:456216"/>
        <dbReference type="EC" id="2.7.2.11"/>
    </reaction>
</comment>
<proteinExistence type="inferred from homology"/>
<dbReference type="AlphaFoldDB" id="A0A2Z5G573"/>
<feature type="binding site" evidence="8">
    <location>
        <position position="163"/>
    </location>
    <ligand>
        <name>substrate</name>
    </ligand>
</feature>
<dbReference type="InterPro" id="IPR001048">
    <property type="entry name" value="Asp/Glu/Uridylate_kinase"/>
</dbReference>
<accession>A0A2Z5G573</accession>
<evidence type="ECO:0000256" key="4">
    <source>
        <dbReference type="ARBA" id="ARBA00022679"/>
    </source>
</evidence>
<evidence type="ECO:0000256" key="3">
    <source>
        <dbReference type="ARBA" id="ARBA00022650"/>
    </source>
</evidence>
<feature type="binding site" evidence="8">
    <location>
        <begin position="212"/>
        <end position="213"/>
    </location>
    <ligand>
        <name>ATP</name>
        <dbReference type="ChEBI" id="CHEBI:30616"/>
    </ligand>
</feature>
<keyword evidence="2 8" id="KW-0028">Amino-acid biosynthesis</keyword>
<dbReference type="PANTHER" id="PTHR43654">
    <property type="entry name" value="GLUTAMATE 5-KINASE"/>
    <property type="match status" value="1"/>
</dbReference>
<evidence type="ECO:0000313" key="10">
    <source>
        <dbReference type="EMBL" id="AXC14373.1"/>
    </source>
</evidence>
<comment type="pathway">
    <text evidence="8">Amino-acid biosynthesis; L-proline biosynthesis; L-glutamate 5-semialdehyde from L-glutamate: step 1/2.</text>
</comment>
<keyword evidence="6 8" id="KW-0418">Kinase</keyword>
<dbReference type="RefSeq" id="WP_114209162.1">
    <property type="nucleotide sequence ID" value="NZ_CP030840.1"/>
</dbReference>
<dbReference type="PIRSF" id="PIRSF000729">
    <property type="entry name" value="GK"/>
    <property type="match status" value="1"/>
</dbReference>
<dbReference type="GO" id="GO:0005524">
    <property type="term" value="F:ATP binding"/>
    <property type="evidence" value="ECO:0007669"/>
    <property type="project" value="UniProtKB-KW"/>
</dbReference>
<comment type="function">
    <text evidence="8">Catalyzes the transfer of a phosphate group to glutamate to form L-glutamate 5-phosphate.</text>
</comment>
<keyword evidence="1 8" id="KW-0963">Cytoplasm</keyword>
<evidence type="ECO:0000256" key="2">
    <source>
        <dbReference type="ARBA" id="ARBA00022605"/>
    </source>
</evidence>
<dbReference type="PRINTS" id="PR00474">
    <property type="entry name" value="GLU5KINASE"/>
</dbReference>
<keyword evidence="4 8" id="KW-0808">Transferase</keyword>
<dbReference type="CDD" id="cd04242">
    <property type="entry name" value="AAK_G5K_ProB"/>
    <property type="match status" value="1"/>
</dbReference>
<protein>
    <recommendedName>
        <fullName evidence="8">Glutamate 5-kinase</fullName>
        <ecNumber evidence="8">2.7.2.11</ecNumber>
    </recommendedName>
    <alternativeName>
        <fullName evidence="8">Gamma-glutamyl kinase</fullName>
        <shortName evidence="8">GK</shortName>
    </alternativeName>
</protein>
<evidence type="ECO:0000256" key="7">
    <source>
        <dbReference type="ARBA" id="ARBA00022840"/>
    </source>
</evidence>
<feature type="binding site" evidence="8">
    <location>
        <position position="36"/>
    </location>
    <ligand>
        <name>ATP</name>
        <dbReference type="ChEBI" id="CHEBI:30616"/>
    </ligand>
</feature>
<dbReference type="Proteomes" id="UP000253606">
    <property type="component" value="Chromosome"/>
</dbReference>
<dbReference type="InterPro" id="IPR001057">
    <property type="entry name" value="Glu/AcGlu_kinase"/>
</dbReference>
<gene>
    <name evidence="8" type="primary">proB</name>
    <name evidence="10" type="ORF">ACPOL_5117</name>
</gene>
<dbReference type="FunFam" id="3.40.1160.10:FF:000006">
    <property type="entry name" value="Glutamate 5-kinase"/>
    <property type="match status" value="1"/>
</dbReference>
<sequence length="302" mass="32068">MANTLNLLNEREALAEAANVNAARERVASARRIVIKLGTNVIIRDDGAPAVGLIHALVESAINLRRDGKHVIFVSSGAIALGVRRLGMESSPTELAMKQACAAVGQSQLMSLYESGFQHFDVATAQVLLTEDDFLDPVRYSNLRATLETLLTLGVVPVINENDTVSTLELERPGGSPIGRDFAESQRIFGDNDKLSALVMTKMDADLLILLSDVSGLYSKHPSDPEAELISEVNEITPELIAAAGAANGRGRGGMLTKVEAARMVMDAGKLAIIASGRTPGVVERVCAGETAGTVFFKEGSR</sequence>
<dbReference type="EMBL" id="CP030840">
    <property type="protein sequence ID" value="AXC14373.1"/>
    <property type="molecule type" value="Genomic_DNA"/>
</dbReference>
<evidence type="ECO:0000313" key="11">
    <source>
        <dbReference type="Proteomes" id="UP000253606"/>
    </source>
</evidence>
<organism evidence="10 11">
    <name type="scientific">Acidisarcina polymorpha</name>
    <dbReference type="NCBI Taxonomy" id="2211140"/>
    <lineage>
        <taxon>Bacteria</taxon>
        <taxon>Pseudomonadati</taxon>
        <taxon>Acidobacteriota</taxon>
        <taxon>Terriglobia</taxon>
        <taxon>Terriglobales</taxon>
        <taxon>Acidobacteriaceae</taxon>
        <taxon>Acidisarcina</taxon>
    </lineage>
</organism>
<dbReference type="GO" id="GO:0005829">
    <property type="term" value="C:cytosol"/>
    <property type="evidence" value="ECO:0007669"/>
    <property type="project" value="TreeGrafter"/>
</dbReference>
<dbReference type="InterPro" id="IPR041739">
    <property type="entry name" value="G5K_ProB"/>
</dbReference>
<dbReference type="PROSITE" id="PS00902">
    <property type="entry name" value="GLUTAMATE_5_KINASE"/>
    <property type="match status" value="1"/>
</dbReference>
<dbReference type="GO" id="GO:0055129">
    <property type="term" value="P:L-proline biosynthetic process"/>
    <property type="evidence" value="ECO:0007669"/>
    <property type="project" value="UniProtKB-UniRule"/>
</dbReference>
<evidence type="ECO:0000256" key="6">
    <source>
        <dbReference type="ARBA" id="ARBA00022777"/>
    </source>
</evidence>
<comment type="similarity">
    <text evidence="8">Belongs to the glutamate 5-kinase family.</text>
</comment>
<feature type="binding site" evidence="8">
    <location>
        <position position="192"/>
    </location>
    <ligand>
        <name>substrate</name>
    </ligand>
</feature>
<dbReference type="EC" id="2.7.2.11" evidence="8"/>
<evidence type="ECO:0000259" key="9">
    <source>
        <dbReference type="Pfam" id="PF00696"/>
    </source>
</evidence>
<dbReference type="UniPathway" id="UPA00098">
    <property type="reaction ID" value="UER00359"/>
</dbReference>
<dbReference type="PANTHER" id="PTHR43654:SF3">
    <property type="entry name" value="GLUTAMATE 5-KINASE"/>
    <property type="match status" value="1"/>
</dbReference>
<dbReference type="InterPro" id="IPR019797">
    <property type="entry name" value="Glutamate_5-kinase_CS"/>
</dbReference>
<reference evidence="10 11" key="1">
    <citation type="journal article" date="2018" name="Front. Microbiol.">
        <title>Hydrolytic Capabilities as a Key to Environmental Success: Chitinolytic and Cellulolytic Acidobacteria From Acidic Sub-arctic Soils and Boreal Peatlands.</title>
        <authorList>
            <person name="Belova S.E."/>
            <person name="Ravin N.V."/>
            <person name="Pankratov T.A."/>
            <person name="Rakitin A.L."/>
            <person name="Ivanova A.A."/>
            <person name="Beletsky A.V."/>
            <person name="Mardanov A.V."/>
            <person name="Sinninghe Damste J.S."/>
            <person name="Dedysh S.N."/>
        </authorList>
    </citation>
    <scope>NUCLEOTIDE SEQUENCE [LARGE SCALE GENOMIC DNA]</scope>
    <source>
        <strain evidence="10 11">SBC82</strain>
    </source>
</reference>
<feature type="domain" description="Aspartate/glutamate/uridylate kinase" evidence="9">
    <location>
        <begin position="32"/>
        <end position="272"/>
    </location>
</feature>
<dbReference type="HAMAP" id="MF_00456">
    <property type="entry name" value="ProB"/>
    <property type="match status" value="1"/>
</dbReference>
<dbReference type="InterPro" id="IPR011529">
    <property type="entry name" value="Glu_5kinase"/>
</dbReference>
<dbReference type="Pfam" id="PF00696">
    <property type="entry name" value="AA_kinase"/>
    <property type="match status" value="1"/>
</dbReference>
<evidence type="ECO:0000256" key="5">
    <source>
        <dbReference type="ARBA" id="ARBA00022741"/>
    </source>
</evidence>
<name>A0A2Z5G573_9BACT</name>
<dbReference type="OrthoDB" id="9804434at2"/>
<dbReference type="InterPro" id="IPR036393">
    <property type="entry name" value="AceGlu_kinase-like_sf"/>
</dbReference>
<evidence type="ECO:0000256" key="1">
    <source>
        <dbReference type="ARBA" id="ARBA00022490"/>
    </source>
</evidence>
<comment type="subcellular location">
    <subcellularLocation>
        <location evidence="8">Cytoplasm</location>
    </subcellularLocation>
</comment>
<dbReference type="NCBIfam" id="TIGR01027">
    <property type="entry name" value="proB"/>
    <property type="match status" value="1"/>
</dbReference>
<keyword evidence="5 8" id="KW-0547">Nucleotide-binding</keyword>
<dbReference type="KEGG" id="abas:ACPOL_5117"/>
<feature type="binding site" evidence="8">
    <location>
        <position position="76"/>
    </location>
    <ligand>
        <name>substrate</name>
    </ligand>
</feature>
<evidence type="ECO:0000256" key="8">
    <source>
        <dbReference type="HAMAP-Rule" id="MF_00456"/>
    </source>
</evidence>
<dbReference type="GO" id="GO:0004349">
    <property type="term" value="F:glutamate 5-kinase activity"/>
    <property type="evidence" value="ECO:0007669"/>
    <property type="project" value="UniProtKB-UniRule"/>
</dbReference>
<dbReference type="InterPro" id="IPR005715">
    <property type="entry name" value="Glu_5kinase/COase_Synthase"/>
</dbReference>
<keyword evidence="3 8" id="KW-0641">Proline biosynthesis</keyword>
<dbReference type="Gene3D" id="3.40.1160.10">
    <property type="entry name" value="Acetylglutamate kinase-like"/>
    <property type="match status" value="1"/>
</dbReference>
<comment type="caution">
    <text evidence="8">Lacks conserved residue(s) required for the propagation of feature annotation.</text>
</comment>
<keyword evidence="11" id="KW-1185">Reference proteome</keyword>
<dbReference type="SUPFAM" id="SSF53633">
    <property type="entry name" value="Carbamate kinase-like"/>
    <property type="match status" value="1"/>
</dbReference>
<keyword evidence="7 8" id="KW-0067">ATP-binding</keyword>